<proteinExistence type="predicted"/>
<protein>
    <submittedName>
        <fullName evidence="1">Uncharacterized protein</fullName>
    </submittedName>
</protein>
<evidence type="ECO:0000313" key="1">
    <source>
        <dbReference type="EMBL" id="CCU79763.1"/>
    </source>
</evidence>
<comment type="caution">
    <text evidence="1">The sequence shown here is derived from an EMBL/GenBank/DDBJ whole genome shotgun (WGS) entry which is preliminary data.</text>
</comment>
<dbReference type="InParanoid" id="M5EF68"/>
<dbReference type="STRING" id="1293054.HSACCH_01585"/>
<gene>
    <name evidence="1" type="ORF">HSACCH_01585</name>
</gene>
<keyword evidence="2" id="KW-1185">Reference proteome</keyword>
<dbReference type="EMBL" id="CAUI01000019">
    <property type="protein sequence ID" value="CCU79763.1"/>
    <property type="molecule type" value="Genomic_DNA"/>
</dbReference>
<sequence length="50" mass="5578">MILQISVLILMISVLYAGTSLRHFAVEGCPDCDCGSENCCEEQEKEEKNQ</sequence>
<organism evidence="1 2">
    <name type="scientific">Halanaerobium saccharolyticum subsp. saccharolyticum DSM 6643</name>
    <dbReference type="NCBI Taxonomy" id="1293054"/>
    <lineage>
        <taxon>Bacteria</taxon>
        <taxon>Bacillati</taxon>
        <taxon>Bacillota</taxon>
        <taxon>Clostridia</taxon>
        <taxon>Halanaerobiales</taxon>
        <taxon>Halanaerobiaceae</taxon>
        <taxon>Halanaerobium</taxon>
    </lineage>
</organism>
<name>M5EF68_9FIRM</name>
<accession>M5EF68</accession>
<evidence type="ECO:0000313" key="2">
    <source>
        <dbReference type="Proteomes" id="UP000012063"/>
    </source>
</evidence>
<reference evidence="2" key="1">
    <citation type="journal article" date="2013" name="Genome Announc.">
        <title>Genome Sequence of Halanaerobium saccharolyticum subsp. saccharolyticum Strain DSM 6643T, a Halophilic Hydrogen-Producing Bacterium.</title>
        <authorList>
            <person name="Kivisto A."/>
            <person name="Larjo A."/>
            <person name="Ciranna A."/>
            <person name="Santala V."/>
            <person name="Roos C."/>
            <person name="Karp M."/>
        </authorList>
    </citation>
    <scope>NUCLEOTIDE SEQUENCE [LARGE SCALE GENOMIC DNA]</scope>
    <source>
        <strain evidence="2">DSM 6643</strain>
    </source>
</reference>
<dbReference type="AlphaFoldDB" id="M5EF68"/>
<dbReference type="RefSeq" id="WP_005489083.1">
    <property type="nucleotide sequence ID" value="NZ_CAUI01000019.1"/>
</dbReference>
<dbReference type="Proteomes" id="UP000012063">
    <property type="component" value="Unassembled WGS sequence"/>
</dbReference>